<proteinExistence type="predicted"/>
<feature type="signal peptide" evidence="1">
    <location>
        <begin position="1"/>
        <end position="16"/>
    </location>
</feature>
<dbReference type="AlphaFoldDB" id="A0A164NVW8"/>
<sequence length="60" mass="6963">MTIVLDCISLLLLVDSLQRSVHFRGHLHAYFCMHLDLIVTSSDIYCSCLLVFSWELFDND</sequence>
<reference evidence="2 3" key="1">
    <citation type="submission" date="2016-03" db="EMBL/GenBank/DDBJ databases">
        <title>EvidentialGene: Evidence-directed Construction of Genes on Genomes.</title>
        <authorList>
            <person name="Gilbert D.G."/>
            <person name="Choi J.-H."/>
            <person name="Mockaitis K."/>
            <person name="Colbourne J."/>
            <person name="Pfrender M."/>
        </authorList>
    </citation>
    <scope>NUCLEOTIDE SEQUENCE [LARGE SCALE GENOMIC DNA]</scope>
    <source>
        <strain evidence="2 3">Xinb3</strain>
        <tissue evidence="2">Complete organism</tissue>
    </source>
</reference>
<feature type="chain" id="PRO_5007852164" evidence="1">
    <location>
        <begin position="17"/>
        <end position="60"/>
    </location>
</feature>
<evidence type="ECO:0000313" key="3">
    <source>
        <dbReference type="Proteomes" id="UP000076858"/>
    </source>
</evidence>
<organism evidence="2 3">
    <name type="scientific">Daphnia magna</name>
    <dbReference type="NCBI Taxonomy" id="35525"/>
    <lineage>
        <taxon>Eukaryota</taxon>
        <taxon>Metazoa</taxon>
        <taxon>Ecdysozoa</taxon>
        <taxon>Arthropoda</taxon>
        <taxon>Crustacea</taxon>
        <taxon>Branchiopoda</taxon>
        <taxon>Diplostraca</taxon>
        <taxon>Cladocera</taxon>
        <taxon>Anomopoda</taxon>
        <taxon>Daphniidae</taxon>
        <taxon>Daphnia</taxon>
    </lineage>
</organism>
<evidence type="ECO:0000313" key="2">
    <source>
        <dbReference type="EMBL" id="KZS06285.1"/>
    </source>
</evidence>
<keyword evidence="1" id="KW-0732">Signal</keyword>
<comment type="caution">
    <text evidence="2">The sequence shown here is derived from an EMBL/GenBank/DDBJ whole genome shotgun (WGS) entry which is preliminary data.</text>
</comment>
<dbReference type="Proteomes" id="UP000076858">
    <property type="component" value="Unassembled WGS sequence"/>
</dbReference>
<accession>A0A164NVW8</accession>
<evidence type="ECO:0000256" key="1">
    <source>
        <dbReference type="SAM" id="SignalP"/>
    </source>
</evidence>
<keyword evidence="3" id="KW-1185">Reference proteome</keyword>
<dbReference type="EMBL" id="LRGB01002794">
    <property type="protein sequence ID" value="KZS06285.1"/>
    <property type="molecule type" value="Genomic_DNA"/>
</dbReference>
<name>A0A164NVW8_9CRUS</name>
<gene>
    <name evidence="2" type="ORF">APZ42_030304</name>
</gene>
<protein>
    <submittedName>
        <fullName evidence="2">Uncharacterized protein</fullName>
    </submittedName>
</protein>